<evidence type="ECO:0000313" key="3">
    <source>
        <dbReference type="EMBL" id="SHM54928.1"/>
    </source>
</evidence>
<dbReference type="AlphaFoldDB" id="A0A1M7JPJ8"/>
<feature type="compositionally biased region" description="Basic and acidic residues" evidence="1">
    <location>
        <begin position="90"/>
        <end position="101"/>
    </location>
</feature>
<dbReference type="Proteomes" id="UP000184444">
    <property type="component" value="Unassembled WGS sequence"/>
</dbReference>
<name>A0A1M7JPJ8_9RHOB</name>
<feature type="transmembrane region" description="Helical" evidence="2">
    <location>
        <begin position="58"/>
        <end position="80"/>
    </location>
</feature>
<sequence>MILAGVAALWVLLEAIFVGPELAGIPFPDPGTGAALYRAELLAPPEWLPTALSRLDPWIFALGLLVVLPVLLSLGIDWAAGRRRNTPRAPLDDIPRLDRRSLRPRGGRHRP</sequence>
<feature type="compositionally biased region" description="Basic residues" evidence="1">
    <location>
        <begin position="102"/>
        <end position="111"/>
    </location>
</feature>
<accession>A0A1M7JPJ8</accession>
<evidence type="ECO:0000256" key="2">
    <source>
        <dbReference type="SAM" id="Phobius"/>
    </source>
</evidence>
<keyword evidence="2" id="KW-0472">Membrane</keyword>
<feature type="region of interest" description="Disordered" evidence="1">
    <location>
        <begin position="84"/>
        <end position="111"/>
    </location>
</feature>
<protein>
    <submittedName>
        <fullName evidence="3">Uncharacterized protein</fullName>
    </submittedName>
</protein>
<evidence type="ECO:0000313" key="4">
    <source>
        <dbReference type="Proteomes" id="UP000184444"/>
    </source>
</evidence>
<dbReference type="EMBL" id="FRCK01000013">
    <property type="protein sequence ID" value="SHM54928.1"/>
    <property type="molecule type" value="Genomic_DNA"/>
</dbReference>
<evidence type="ECO:0000256" key="1">
    <source>
        <dbReference type="SAM" id="MobiDB-lite"/>
    </source>
</evidence>
<dbReference type="RefSeq" id="WP_143159749.1">
    <property type="nucleotide sequence ID" value="NZ_FRCK01000013.1"/>
</dbReference>
<keyword evidence="4" id="KW-1185">Reference proteome</keyword>
<keyword evidence="2" id="KW-0812">Transmembrane</keyword>
<proteinExistence type="predicted"/>
<organism evidence="3 4">
    <name type="scientific">Paracoccus solventivorans</name>
    <dbReference type="NCBI Taxonomy" id="53463"/>
    <lineage>
        <taxon>Bacteria</taxon>
        <taxon>Pseudomonadati</taxon>
        <taxon>Pseudomonadota</taxon>
        <taxon>Alphaproteobacteria</taxon>
        <taxon>Rhodobacterales</taxon>
        <taxon>Paracoccaceae</taxon>
        <taxon>Paracoccus</taxon>
    </lineage>
</organism>
<keyword evidence="2" id="KW-1133">Transmembrane helix</keyword>
<gene>
    <name evidence="3" type="ORF">SAMN05444389_11334</name>
</gene>
<reference evidence="4" key="1">
    <citation type="submission" date="2016-11" db="EMBL/GenBank/DDBJ databases">
        <authorList>
            <person name="Varghese N."/>
            <person name="Submissions S."/>
        </authorList>
    </citation>
    <scope>NUCLEOTIDE SEQUENCE [LARGE SCALE GENOMIC DNA]</scope>
    <source>
        <strain evidence="4">DSM 6637</strain>
    </source>
</reference>